<evidence type="ECO:0000313" key="2">
    <source>
        <dbReference type="Proteomes" id="UP001212997"/>
    </source>
</evidence>
<proteinExistence type="predicted"/>
<sequence>MGSAGDPEDRALDHRLEPSHMLPTGAIVQLADFYTALIPGPWFRDKYMQYHAPATSSEPIWGGNTSF</sequence>
<dbReference type="Proteomes" id="UP001212997">
    <property type="component" value="Unassembled WGS sequence"/>
</dbReference>
<accession>A0AAD5V2A7</accession>
<organism evidence="1 2">
    <name type="scientific">Meripilus lineatus</name>
    <dbReference type="NCBI Taxonomy" id="2056292"/>
    <lineage>
        <taxon>Eukaryota</taxon>
        <taxon>Fungi</taxon>
        <taxon>Dikarya</taxon>
        <taxon>Basidiomycota</taxon>
        <taxon>Agaricomycotina</taxon>
        <taxon>Agaricomycetes</taxon>
        <taxon>Polyporales</taxon>
        <taxon>Meripilaceae</taxon>
        <taxon>Meripilus</taxon>
    </lineage>
</organism>
<dbReference type="EMBL" id="JANAWD010000393">
    <property type="protein sequence ID" value="KAJ3480148.1"/>
    <property type="molecule type" value="Genomic_DNA"/>
</dbReference>
<protein>
    <submittedName>
        <fullName evidence="1">Uncharacterized protein</fullName>
    </submittedName>
</protein>
<gene>
    <name evidence="1" type="ORF">NLI96_g8559</name>
</gene>
<dbReference type="AlphaFoldDB" id="A0AAD5V2A7"/>
<name>A0AAD5V2A7_9APHY</name>
<keyword evidence="2" id="KW-1185">Reference proteome</keyword>
<reference evidence="1" key="1">
    <citation type="submission" date="2022-07" db="EMBL/GenBank/DDBJ databases">
        <title>Genome Sequence of Physisporinus lineatus.</title>
        <authorList>
            <person name="Buettner E."/>
        </authorList>
    </citation>
    <scope>NUCLEOTIDE SEQUENCE</scope>
    <source>
        <strain evidence="1">VT162</strain>
    </source>
</reference>
<comment type="caution">
    <text evidence="1">The sequence shown here is derived from an EMBL/GenBank/DDBJ whole genome shotgun (WGS) entry which is preliminary data.</text>
</comment>
<evidence type="ECO:0000313" key="1">
    <source>
        <dbReference type="EMBL" id="KAJ3480148.1"/>
    </source>
</evidence>